<evidence type="ECO:0000313" key="3">
    <source>
        <dbReference type="Proteomes" id="UP000238218"/>
    </source>
</evidence>
<gene>
    <name evidence="2" type="ORF">C7B81_02165</name>
</gene>
<evidence type="ECO:0000256" key="1">
    <source>
        <dbReference type="SAM" id="MobiDB-lite"/>
    </source>
</evidence>
<accession>A0ABX5FDA1</accession>
<reference evidence="2 3" key="1">
    <citation type="submission" date="2018-02" db="EMBL/GenBank/DDBJ databases">
        <authorList>
            <person name="Moore K."/>
            <person name="Momper L."/>
        </authorList>
    </citation>
    <scope>NUCLEOTIDE SEQUENCE [LARGE SCALE GENOMIC DNA]</scope>
    <source>
        <strain evidence="2 3">CCALA 015</strain>
    </source>
</reference>
<dbReference type="InterPro" id="IPR037236">
    <property type="entry name" value="STIV_B116-like_sf"/>
</dbReference>
<dbReference type="SUPFAM" id="SSF143602">
    <property type="entry name" value="STIV B116-like"/>
    <property type="match status" value="1"/>
</dbReference>
<keyword evidence="3" id="KW-1185">Reference proteome</keyword>
<dbReference type="Gene3D" id="3.40.50.11170">
    <property type="entry name" value="Uncharacterised protein PF08960, DUF1874"/>
    <property type="match status" value="1"/>
</dbReference>
<name>A0ABX5FDA1_9CHRO</name>
<dbReference type="InterPro" id="IPR015055">
    <property type="entry name" value="STIV_B116-like"/>
</dbReference>
<comment type="caution">
    <text evidence="2">The sequence shown here is derived from an EMBL/GenBank/DDBJ whole genome shotgun (WGS) entry which is preliminary data.</text>
</comment>
<evidence type="ECO:0000313" key="2">
    <source>
        <dbReference type="EMBL" id="PSB39468.1"/>
    </source>
</evidence>
<proteinExistence type="predicted"/>
<protein>
    <submittedName>
        <fullName evidence="2">Uncharacterized protein</fullName>
    </submittedName>
</protein>
<dbReference type="EMBL" id="PVWP01000001">
    <property type="protein sequence ID" value="PSB39468.1"/>
    <property type="molecule type" value="Genomic_DNA"/>
</dbReference>
<dbReference type="Pfam" id="PF08960">
    <property type="entry name" value="STIV_B116-like"/>
    <property type="match status" value="1"/>
</dbReference>
<organism evidence="2 3">
    <name type="scientific">Aphanothece cf. minutissima CCALA 015</name>
    <dbReference type="NCBI Taxonomy" id="2107695"/>
    <lineage>
        <taxon>Bacteria</taxon>
        <taxon>Bacillati</taxon>
        <taxon>Cyanobacteriota</taxon>
        <taxon>Cyanophyceae</taxon>
        <taxon>Oscillatoriophycideae</taxon>
        <taxon>Chroococcales</taxon>
        <taxon>Aphanothecaceae</taxon>
        <taxon>Aphanothece</taxon>
    </lineage>
</organism>
<reference evidence="2 3" key="2">
    <citation type="submission" date="2018-03" db="EMBL/GenBank/DDBJ databases">
        <title>The ancient ancestry and fast evolution of plastids.</title>
        <authorList>
            <person name="Moore K.R."/>
            <person name="Magnabosco C."/>
            <person name="Momper L."/>
            <person name="Gold D.A."/>
            <person name="Bosak T."/>
            <person name="Fournier G.P."/>
        </authorList>
    </citation>
    <scope>NUCLEOTIDE SEQUENCE [LARGE SCALE GENOMIC DNA]</scope>
    <source>
        <strain evidence="2 3">CCALA 015</strain>
    </source>
</reference>
<sequence length="202" mass="21706">MARGLACANNQEAIMKEDTRSIHAINCQKAMNRPDPVASGSKEAGTVIPTPGPGNTEVQDSAPSMTTYLLNTTIVPCPGLWDVQLVNSDPGQAVASVVAEDLYQSEADGRFARLRPEVVSAIGHLETASYVNALFATVPEMMEDFEPIPANRLVVQPEVGDLLVCIKLKGRPPEGVILSEEQMAAIGHQWMRMRLISAPDVA</sequence>
<feature type="region of interest" description="Disordered" evidence="1">
    <location>
        <begin position="33"/>
        <end position="57"/>
    </location>
</feature>
<dbReference type="Proteomes" id="UP000238218">
    <property type="component" value="Unassembled WGS sequence"/>
</dbReference>